<dbReference type="AlphaFoldDB" id="A0A553I782"/>
<comment type="caution">
    <text evidence="2">The sequence shown here is derived from an EMBL/GenBank/DDBJ whole genome shotgun (WGS) entry which is preliminary data.</text>
</comment>
<protein>
    <recommendedName>
        <fullName evidence="4">Carbohydrate kinase PfkB domain-containing protein</fullName>
    </recommendedName>
</protein>
<dbReference type="OrthoDB" id="497927at2759"/>
<evidence type="ECO:0000256" key="1">
    <source>
        <dbReference type="SAM" id="MobiDB-lite"/>
    </source>
</evidence>
<evidence type="ECO:0000313" key="3">
    <source>
        <dbReference type="Proteomes" id="UP000319160"/>
    </source>
</evidence>
<proteinExistence type="predicted"/>
<feature type="compositionally biased region" description="Basic and acidic residues" evidence="1">
    <location>
        <begin position="56"/>
        <end position="79"/>
    </location>
</feature>
<accession>A0A553I782</accession>
<dbReference type="PANTHER" id="PTHR47098">
    <property type="entry name" value="PROTEIN MAK32"/>
    <property type="match status" value="1"/>
</dbReference>
<evidence type="ECO:0008006" key="4">
    <source>
        <dbReference type="Google" id="ProtNLM"/>
    </source>
</evidence>
<reference evidence="3" key="1">
    <citation type="submission" date="2019-06" db="EMBL/GenBank/DDBJ databases">
        <title>Draft genome sequence of the griseofulvin-producing fungus Xylaria cubensis strain G536.</title>
        <authorList>
            <person name="Mead M.E."/>
            <person name="Raja H.A."/>
            <person name="Steenwyk J.L."/>
            <person name="Knowles S.L."/>
            <person name="Oberlies N.H."/>
            <person name="Rokas A."/>
        </authorList>
    </citation>
    <scope>NUCLEOTIDE SEQUENCE [LARGE SCALE GENOMIC DNA]</scope>
    <source>
        <strain evidence="3">G536</strain>
    </source>
</reference>
<feature type="region of interest" description="Disordered" evidence="1">
    <location>
        <begin position="19"/>
        <end position="80"/>
    </location>
</feature>
<gene>
    <name evidence="2" type="ORF">FHL15_003201</name>
</gene>
<dbReference type="SUPFAM" id="SSF53613">
    <property type="entry name" value="Ribokinase-like"/>
    <property type="match status" value="1"/>
</dbReference>
<dbReference type="EMBL" id="VFLP01000013">
    <property type="protein sequence ID" value="TRX96059.1"/>
    <property type="molecule type" value="Genomic_DNA"/>
</dbReference>
<dbReference type="InterPro" id="IPR029056">
    <property type="entry name" value="Ribokinase-like"/>
</dbReference>
<name>A0A553I782_9PEZI</name>
<dbReference type="Gene3D" id="3.40.1190.20">
    <property type="match status" value="1"/>
</dbReference>
<dbReference type="STRING" id="2512241.A0A553I782"/>
<dbReference type="Proteomes" id="UP000319160">
    <property type="component" value="Unassembled WGS sequence"/>
</dbReference>
<sequence>MGHKFSRFWARKFKRRLREVEDDPAEVEGNQADVKDNQAGAENDQPEVGAGPSNAGDREIDIRGRGKEDDIEYPGKPKQSELGGEGLWATFGARLFKPRKQSQNIGCIVVTRYDYPVKLFDTLGLWNVAIATRHYYNLPINRVHIRYENQDRLQRTVSHQDPPYAPVVRNLRGNSLLTARVFHLSCVPCVVIRQLRYLIEYRKRIGIHPPNVVWQPVHVRAAPEDPGDKEEASFKETLESYLAVLPLVGVFCLSYQELGDIVGGVGYPIASEEQDVRKSVETLAETFPRSGIGIVGDGVLIVCCEPFGYYYRQGKDQGWVKAYSQYSNRKTIVDFTGGGSAFLGAFTVALRDGINLRDSCLRGAVAASFAMEQFGLPIVS</sequence>
<organism evidence="2 3">
    <name type="scientific">Xylaria flabelliformis</name>
    <dbReference type="NCBI Taxonomy" id="2512241"/>
    <lineage>
        <taxon>Eukaryota</taxon>
        <taxon>Fungi</taxon>
        <taxon>Dikarya</taxon>
        <taxon>Ascomycota</taxon>
        <taxon>Pezizomycotina</taxon>
        <taxon>Sordariomycetes</taxon>
        <taxon>Xylariomycetidae</taxon>
        <taxon>Xylariales</taxon>
        <taxon>Xylariaceae</taxon>
        <taxon>Xylaria</taxon>
    </lineage>
</organism>
<evidence type="ECO:0000313" key="2">
    <source>
        <dbReference type="EMBL" id="TRX96059.1"/>
    </source>
</evidence>
<dbReference type="PANTHER" id="PTHR47098:SF2">
    <property type="entry name" value="PROTEIN MAK32"/>
    <property type="match status" value="1"/>
</dbReference>
<keyword evidence="3" id="KW-1185">Reference proteome</keyword>